<gene>
    <name evidence="3" type="ORF">OKA104_LOCUS33906</name>
</gene>
<keyword evidence="1" id="KW-0677">Repeat</keyword>
<organism evidence="3 4">
    <name type="scientific">Adineta steineri</name>
    <dbReference type="NCBI Taxonomy" id="433720"/>
    <lineage>
        <taxon>Eukaryota</taxon>
        <taxon>Metazoa</taxon>
        <taxon>Spiralia</taxon>
        <taxon>Gnathifera</taxon>
        <taxon>Rotifera</taxon>
        <taxon>Eurotatoria</taxon>
        <taxon>Bdelloidea</taxon>
        <taxon>Adinetida</taxon>
        <taxon>Adinetidae</taxon>
        <taxon>Adineta</taxon>
    </lineage>
</organism>
<dbReference type="Gene3D" id="2.120.10.30">
    <property type="entry name" value="TolB, C-terminal domain"/>
    <property type="match status" value="1"/>
</dbReference>
<evidence type="ECO:0000256" key="1">
    <source>
        <dbReference type="ARBA" id="ARBA00022737"/>
    </source>
</evidence>
<sequence length="73" mass="8238">IYVADWGNDRVMRWCEGEEEGEIVVGGNRSGNESNQFSGPSGLFFDNEGNLYVVDNGNDRIQKFEITVNEIFC</sequence>
<feature type="non-terminal residue" evidence="3">
    <location>
        <position position="1"/>
    </location>
</feature>
<dbReference type="PROSITE" id="PS51125">
    <property type="entry name" value="NHL"/>
    <property type="match status" value="1"/>
</dbReference>
<evidence type="ECO:0000313" key="4">
    <source>
        <dbReference type="Proteomes" id="UP000663881"/>
    </source>
</evidence>
<name>A0A819TTU9_9BILA</name>
<comment type="caution">
    <text evidence="3">The sequence shown here is derived from an EMBL/GenBank/DDBJ whole genome shotgun (WGS) entry which is preliminary data.</text>
</comment>
<evidence type="ECO:0000256" key="2">
    <source>
        <dbReference type="PROSITE-ProRule" id="PRU00504"/>
    </source>
</evidence>
<dbReference type="EMBL" id="CAJOAY010004436">
    <property type="protein sequence ID" value="CAF4069868.1"/>
    <property type="molecule type" value="Genomic_DNA"/>
</dbReference>
<dbReference type="AlphaFoldDB" id="A0A819TTU9"/>
<dbReference type="InterPro" id="IPR011042">
    <property type="entry name" value="6-blade_b-propeller_TolB-like"/>
</dbReference>
<proteinExistence type="predicted"/>
<dbReference type="Pfam" id="PF01436">
    <property type="entry name" value="NHL"/>
    <property type="match status" value="1"/>
</dbReference>
<reference evidence="3" key="1">
    <citation type="submission" date="2021-02" db="EMBL/GenBank/DDBJ databases">
        <authorList>
            <person name="Nowell W R."/>
        </authorList>
    </citation>
    <scope>NUCLEOTIDE SEQUENCE</scope>
</reference>
<feature type="repeat" description="NHL" evidence="2">
    <location>
        <begin position="36"/>
        <end position="67"/>
    </location>
</feature>
<dbReference type="InterPro" id="IPR001258">
    <property type="entry name" value="NHL_repeat"/>
</dbReference>
<evidence type="ECO:0008006" key="5">
    <source>
        <dbReference type="Google" id="ProtNLM"/>
    </source>
</evidence>
<dbReference type="SUPFAM" id="SSF101898">
    <property type="entry name" value="NHL repeat"/>
    <property type="match status" value="1"/>
</dbReference>
<protein>
    <recommendedName>
        <fullName evidence="5">6-bladed beta-propeller</fullName>
    </recommendedName>
</protein>
<evidence type="ECO:0000313" key="3">
    <source>
        <dbReference type="EMBL" id="CAF4069868.1"/>
    </source>
</evidence>
<dbReference type="Proteomes" id="UP000663881">
    <property type="component" value="Unassembled WGS sequence"/>
</dbReference>
<accession>A0A819TTU9</accession>